<dbReference type="Gene3D" id="3.40.1370.10">
    <property type="match status" value="1"/>
</dbReference>
<organism evidence="6 7">
    <name type="scientific">Ceraceosorus guamensis</name>
    <dbReference type="NCBI Taxonomy" id="1522189"/>
    <lineage>
        <taxon>Eukaryota</taxon>
        <taxon>Fungi</taxon>
        <taxon>Dikarya</taxon>
        <taxon>Basidiomycota</taxon>
        <taxon>Ustilaginomycotina</taxon>
        <taxon>Exobasidiomycetes</taxon>
        <taxon>Ceraceosorales</taxon>
        <taxon>Ceraceosoraceae</taxon>
        <taxon>Ceraceosorus</taxon>
    </lineage>
</organism>
<dbReference type="PANTHER" id="PTHR10746">
    <property type="entry name" value="50S RIBOSOMAL PROTEIN L4"/>
    <property type="match status" value="1"/>
</dbReference>
<keyword evidence="3" id="KW-0687">Ribonucleoprotein</keyword>
<dbReference type="PANTHER" id="PTHR10746:SF6">
    <property type="entry name" value="LARGE RIBOSOMAL SUBUNIT PROTEIN UL4M"/>
    <property type="match status" value="1"/>
</dbReference>
<protein>
    <recommendedName>
        <fullName evidence="4">Large ribosomal subunit protein uL4m</fullName>
    </recommendedName>
</protein>
<dbReference type="STRING" id="1522189.A0A316VT48"/>
<feature type="compositionally biased region" description="Acidic residues" evidence="5">
    <location>
        <begin position="419"/>
        <end position="434"/>
    </location>
</feature>
<evidence type="ECO:0000313" key="7">
    <source>
        <dbReference type="Proteomes" id="UP000245783"/>
    </source>
</evidence>
<name>A0A316VT48_9BASI</name>
<gene>
    <name evidence="6" type="ORF">IE81DRAFT_338197</name>
</gene>
<dbReference type="GO" id="GO:0003735">
    <property type="term" value="F:structural constituent of ribosome"/>
    <property type="evidence" value="ECO:0007669"/>
    <property type="project" value="InterPro"/>
</dbReference>
<comment type="similarity">
    <text evidence="1">Belongs to the universal ribosomal protein uL4 family.</text>
</comment>
<evidence type="ECO:0000313" key="6">
    <source>
        <dbReference type="EMBL" id="PWN40208.1"/>
    </source>
</evidence>
<dbReference type="RefSeq" id="XP_025367368.1">
    <property type="nucleotide sequence ID" value="XM_025515534.1"/>
</dbReference>
<accession>A0A316VT48</accession>
<dbReference type="OrthoDB" id="275876at2759"/>
<dbReference type="Pfam" id="PF00573">
    <property type="entry name" value="Ribosomal_L4"/>
    <property type="match status" value="1"/>
</dbReference>
<dbReference type="AlphaFoldDB" id="A0A316VT48"/>
<sequence length="460" mass="50161">MSQRLLRPLLRGGSSSSSSIATTSSSASSHVARSASRYTIHSSAIRKQNEGHPAAASATAPQIGSTDLAIDLDPFVQQQQQQQVFANSLALQNRTTAALGPLEESRHVHVIMSALHPSTKPSSQSLVPLSTHVFGSTPRRDLLHSAVVWYLDGLRRGGGSTKTRSEVSGSGRKLRPQKGTGRARLGDRGNPMLRGGGVAHGPKPRDFSSKLNRRVREMALRSALSLRWRAGDLFVVPSLEWDAPPRITGELRRLLGSKQWSDALFLTAPREPLSLGSARAPNQKPSAVEPQYDAANIEAHREITRHFQLASSNIPKVSLIHLHELGEKKRAGAKRGTREAKEPGELHAYEILKRKRLILDLGALEWIEECLGGSIFHANDLEETQVMLREEEEQDGRAAAMGAAAAAEELLLHSESVVVEEGEQEQGEELEEEADRFLNEAGVDSLGHDANAELDKKETK</sequence>
<dbReference type="InterPro" id="IPR023574">
    <property type="entry name" value="Ribosomal_uL4_dom_sf"/>
</dbReference>
<feature type="region of interest" description="Disordered" evidence="5">
    <location>
        <begin position="158"/>
        <end position="208"/>
    </location>
</feature>
<proteinExistence type="inferred from homology"/>
<dbReference type="Proteomes" id="UP000245783">
    <property type="component" value="Unassembled WGS sequence"/>
</dbReference>
<keyword evidence="7" id="KW-1185">Reference proteome</keyword>
<evidence type="ECO:0000256" key="4">
    <source>
        <dbReference type="ARBA" id="ARBA00040565"/>
    </source>
</evidence>
<feature type="compositionally biased region" description="Basic and acidic residues" evidence="5">
    <location>
        <begin position="446"/>
        <end position="460"/>
    </location>
</feature>
<dbReference type="HAMAP" id="MF_01328_B">
    <property type="entry name" value="Ribosomal_uL4_B"/>
    <property type="match status" value="1"/>
</dbReference>
<dbReference type="InParanoid" id="A0A316VT48"/>
<dbReference type="GO" id="GO:0005840">
    <property type="term" value="C:ribosome"/>
    <property type="evidence" value="ECO:0007669"/>
    <property type="project" value="UniProtKB-KW"/>
</dbReference>
<feature type="compositionally biased region" description="Low complexity" evidence="5">
    <location>
        <begin position="14"/>
        <end position="34"/>
    </location>
</feature>
<feature type="region of interest" description="Disordered" evidence="5">
    <location>
        <begin position="419"/>
        <end position="460"/>
    </location>
</feature>
<dbReference type="SUPFAM" id="SSF52166">
    <property type="entry name" value="Ribosomal protein L4"/>
    <property type="match status" value="1"/>
</dbReference>
<dbReference type="NCBIfam" id="TIGR03953">
    <property type="entry name" value="rplD_bact"/>
    <property type="match status" value="1"/>
</dbReference>
<keyword evidence="2 6" id="KW-0689">Ribosomal protein</keyword>
<dbReference type="GO" id="GO:1990904">
    <property type="term" value="C:ribonucleoprotein complex"/>
    <property type="evidence" value="ECO:0007669"/>
    <property type="project" value="UniProtKB-KW"/>
</dbReference>
<evidence type="ECO:0000256" key="1">
    <source>
        <dbReference type="ARBA" id="ARBA00010528"/>
    </source>
</evidence>
<dbReference type="EMBL" id="KZ819426">
    <property type="protein sequence ID" value="PWN40208.1"/>
    <property type="molecule type" value="Genomic_DNA"/>
</dbReference>
<evidence type="ECO:0000256" key="2">
    <source>
        <dbReference type="ARBA" id="ARBA00022980"/>
    </source>
</evidence>
<dbReference type="InterPro" id="IPR013005">
    <property type="entry name" value="Ribosomal_uL4-like"/>
</dbReference>
<dbReference type="GO" id="GO:0006412">
    <property type="term" value="P:translation"/>
    <property type="evidence" value="ECO:0007669"/>
    <property type="project" value="InterPro"/>
</dbReference>
<dbReference type="InterPro" id="IPR002136">
    <property type="entry name" value="Ribosomal_uL4"/>
</dbReference>
<feature type="region of interest" description="Disordered" evidence="5">
    <location>
        <begin position="1"/>
        <end position="34"/>
    </location>
</feature>
<evidence type="ECO:0000256" key="3">
    <source>
        <dbReference type="ARBA" id="ARBA00023274"/>
    </source>
</evidence>
<dbReference type="GeneID" id="37037404"/>
<reference evidence="6 7" key="1">
    <citation type="journal article" date="2018" name="Mol. Biol. Evol.">
        <title>Broad Genomic Sampling Reveals a Smut Pathogenic Ancestry of the Fungal Clade Ustilaginomycotina.</title>
        <authorList>
            <person name="Kijpornyongpan T."/>
            <person name="Mondo S.J."/>
            <person name="Barry K."/>
            <person name="Sandor L."/>
            <person name="Lee J."/>
            <person name="Lipzen A."/>
            <person name="Pangilinan J."/>
            <person name="LaButti K."/>
            <person name="Hainaut M."/>
            <person name="Henrissat B."/>
            <person name="Grigoriev I.V."/>
            <person name="Spatafora J.W."/>
            <person name="Aime M.C."/>
        </authorList>
    </citation>
    <scope>NUCLEOTIDE SEQUENCE [LARGE SCALE GENOMIC DNA]</scope>
    <source>
        <strain evidence="6 7">MCA 4658</strain>
    </source>
</reference>
<evidence type="ECO:0000256" key="5">
    <source>
        <dbReference type="SAM" id="MobiDB-lite"/>
    </source>
</evidence>